<name>A0A4D6ND99_VIGUN</name>
<dbReference type="Proteomes" id="UP000501690">
    <property type="component" value="Linkage Group LG10"/>
</dbReference>
<evidence type="ECO:0000256" key="1">
    <source>
        <dbReference type="SAM" id="MobiDB-lite"/>
    </source>
</evidence>
<protein>
    <submittedName>
        <fullName evidence="2">Uncharacterized protein</fullName>
    </submittedName>
</protein>
<dbReference type="AlphaFoldDB" id="A0A4D6ND99"/>
<proteinExistence type="predicted"/>
<keyword evidence="3" id="KW-1185">Reference proteome</keyword>
<feature type="compositionally biased region" description="Low complexity" evidence="1">
    <location>
        <begin position="1"/>
        <end position="19"/>
    </location>
</feature>
<evidence type="ECO:0000313" key="2">
    <source>
        <dbReference type="EMBL" id="QCE10509.1"/>
    </source>
</evidence>
<organism evidence="2 3">
    <name type="scientific">Vigna unguiculata</name>
    <name type="common">Cowpea</name>
    <dbReference type="NCBI Taxonomy" id="3917"/>
    <lineage>
        <taxon>Eukaryota</taxon>
        <taxon>Viridiplantae</taxon>
        <taxon>Streptophyta</taxon>
        <taxon>Embryophyta</taxon>
        <taxon>Tracheophyta</taxon>
        <taxon>Spermatophyta</taxon>
        <taxon>Magnoliopsida</taxon>
        <taxon>eudicotyledons</taxon>
        <taxon>Gunneridae</taxon>
        <taxon>Pentapetalae</taxon>
        <taxon>rosids</taxon>
        <taxon>fabids</taxon>
        <taxon>Fabales</taxon>
        <taxon>Fabaceae</taxon>
        <taxon>Papilionoideae</taxon>
        <taxon>50 kb inversion clade</taxon>
        <taxon>NPAAA clade</taxon>
        <taxon>indigoferoid/millettioid clade</taxon>
        <taxon>Phaseoleae</taxon>
        <taxon>Vigna</taxon>
    </lineage>
</organism>
<gene>
    <name evidence="2" type="ORF">DEO72_LG10g1739</name>
</gene>
<feature type="region of interest" description="Disordered" evidence="1">
    <location>
        <begin position="1"/>
        <end position="26"/>
    </location>
</feature>
<dbReference type="EMBL" id="CP039354">
    <property type="protein sequence ID" value="QCE10509.1"/>
    <property type="molecule type" value="Genomic_DNA"/>
</dbReference>
<evidence type="ECO:0000313" key="3">
    <source>
        <dbReference type="Proteomes" id="UP000501690"/>
    </source>
</evidence>
<reference evidence="2 3" key="1">
    <citation type="submission" date="2019-04" db="EMBL/GenBank/DDBJ databases">
        <title>An improved genome assembly and genetic linkage map for asparagus bean, Vigna unguiculata ssp. sesquipedialis.</title>
        <authorList>
            <person name="Xia Q."/>
            <person name="Zhang R."/>
            <person name="Dong Y."/>
        </authorList>
    </citation>
    <scope>NUCLEOTIDE SEQUENCE [LARGE SCALE GENOMIC DNA]</scope>
    <source>
        <tissue evidence="2">Leaf</tissue>
    </source>
</reference>
<accession>A0A4D6ND99</accession>
<sequence length="159" mass="17142">MAAAAATLATVPSPPTSASRLTMTAHTSPRRATTIFLHSRPSQNLALTTNRAATAVQPLHAKQLLHATISTQSPPPDRAVHHLFCSTAPSPSFRERSATTTASHSIPSLLLHLFRPSRRAALPCNHHFRASATCASSSSSRLHRLHSHRCNNEHHHAGK</sequence>